<protein>
    <submittedName>
        <fullName evidence="2">DUF4806 domain-containing protein</fullName>
    </submittedName>
</protein>
<organism evidence="2 3">
    <name type="scientific">Aphis craccivora</name>
    <name type="common">Cowpea aphid</name>
    <dbReference type="NCBI Taxonomy" id="307492"/>
    <lineage>
        <taxon>Eukaryota</taxon>
        <taxon>Metazoa</taxon>
        <taxon>Ecdysozoa</taxon>
        <taxon>Arthropoda</taxon>
        <taxon>Hexapoda</taxon>
        <taxon>Insecta</taxon>
        <taxon>Pterygota</taxon>
        <taxon>Neoptera</taxon>
        <taxon>Paraneoptera</taxon>
        <taxon>Hemiptera</taxon>
        <taxon>Sternorrhyncha</taxon>
        <taxon>Aphidomorpha</taxon>
        <taxon>Aphidoidea</taxon>
        <taxon>Aphididae</taxon>
        <taxon>Aphidini</taxon>
        <taxon>Aphis</taxon>
        <taxon>Aphis</taxon>
    </lineage>
</organism>
<evidence type="ECO:0000313" key="3">
    <source>
        <dbReference type="Proteomes" id="UP000478052"/>
    </source>
</evidence>
<accession>A0A6G0Y016</accession>
<dbReference type="PANTHER" id="PTHR33053:SF24">
    <property type="entry name" value="TRANSPOSASE DOMAIN-CONTAINING PROTEIN"/>
    <property type="match status" value="1"/>
</dbReference>
<dbReference type="OrthoDB" id="10028922at2759"/>
<evidence type="ECO:0000313" key="2">
    <source>
        <dbReference type="EMBL" id="KAF0746442.1"/>
    </source>
</evidence>
<feature type="non-terminal residue" evidence="2">
    <location>
        <position position="933"/>
    </location>
</feature>
<gene>
    <name evidence="2" type="ORF">FWK35_00020314</name>
</gene>
<proteinExistence type="predicted"/>
<evidence type="ECO:0000259" key="1">
    <source>
        <dbReference type="Pfam" id="PF16064"/>
    </source>
</evidence>
<keyword evidence="3" id="KW-1185">Reference proteome</keyword>
<dbReference type="Pfam" id="PF16064">
    <property type="entry name" value="DUF4806"/>
    <property type="match status" value="1"/>
</dbReference>
<dbReference type="AlphaFoldDB" id="A0A6G0Y016"/>
<dbReference type="Proteomes" id="UP000478052">
    <property type="component" value="Unassembled WGS sequence"/>
</dbReference>
<name>A0A6G0Y016_APHCR</name>
<dbReference type="InterPro" id="IPR032071">
    <property type="entry name" value="DUF4806"/>
</dbReference>
<dbReference type="PANTHER" id="PTHR33053">
    <property type="entry name" value="PROTEIN, PUTATIVE-RELATED"/>
    <property type="match status" value="1"/>
</dbReference>
<dbReference type="EMBL" id="VUJU01007207">
    <property type="protein sequence ID" value="KAF0746442.1"/>
    <property type="molecule type" value="Genomic_DNA"/>
</dbReference>
<reference evidence="2 3" key="1">
    <citation type="submission" date="2019-08" db="EMBL/GenBank/DDBJ databases">
        <title>Whole genome of Aphis craccivora.</title>
        <authorList>
            <person name="Voronova N.V."/>
            <person name="Shulinski R.S."/>
            <person name="Bandarenka Y.V."/>
            <person name="Zhorov D.G."/>
            <person name="Warner D."/>
        </authorList>
    </citation>
    <scope>NUCLEOTIDE SEQUENCE [LARGE SCALE GENOMIC DNA]</scope>
    <source>
        <strain evidence="2">180601</strain>
        <tissue evidence="2">Whole Body</tissue>
    </source>
</reference>
<feature type="domain" description="DUF4806" evidence="1">
    <location>
        <begin position="814"/>
        <end position="873"/>
    </location>
</feature>
<comment type="caution">
    <text evidence="2">The sequence shown here is derived from an EMBL/GenBank/DDBJ whole genome shotgun (WGS) entry which is preliminary data.</text>
</comment>
<sequence length="933" mass="107275">MFATNIGLSLLAESDTWKPHYDKWVSARTKRRKIKNELTMCHQLTSVQHQHKISTSNQTFSEQVQNSIDQNSPPRSTLTLDFLSNWATTFNIPQNAASGLLKGLKEHKCFSNFPVDSRTLLATPKQTSLNIQTVKPGSYFHFGLAKGILRYASSDLKSIKLAIGIDGLPISKSSGGQLWPIMAYIDTVVSHEYRDLTRYTPLPRNEYLLEFVTEAANLINNGINLNNVHLEVSISIVCCNTPAKSFILKIKGHSVCFPYSCTKSKERTHEAYLSGLDEDYHISTESKSNLIQLPNFDIVKSFPLDYMHLVCLGVMKKLLLLWINKGPLIVRIRDKKMDELSNLLFSLSTCLPSDFARKIRGYRISCAGKLLRPIVLKSVQNEECYHHFMVLNISMIILLSPDYKYLIGYARKLLDYFVHKFQFIYGNHLISHNIHGLLHLCDDYDQFGPLDNCKSMKCLYNKFQFFHSSVNQLILLIEKYLKLMSRWIIINFIQDNTIEAVPDSWVFKGRCAWPKNSRMVKKSIEKRIKPNKSDFFFLPARKVGNQSYSSLSQARLKLQKATLKSDLESTEDDDSYLNKRQHTRKVKSLPTFMEDKAINVSHAMPSSCPRFKDYISAELSKSNQSAVNNPNKSTEDSSIDDLLLECDDNGYDSDKDPLWTMKSVDNVTPNKDILLTSPYSSTKLSKFEINNSKNNHELKLNDDDQTINQQLINSPSGMWSVEKMIVEDNYSPKINNKFSIAKKCLFKERSVAEEILDLKSYLIKTLTQIRYRIDGIETVVQANNLKIEKLLDLKNNFEPSSISTEQLNFDMDTIFPIKNEDELKEFESLILSKDYRSVLVSKLSLIITNNIGNSVRRICSRIFHDELLLNYSLEKKTILKIIKLSYYKIQFQFGYLMLKLQKLGLETIYKEDSEFRKYCGMIDSLAFLPLNKC</sequence>